<sequence length="711" mass="75160">MIPVTGFAPDADVTTPGLISACDNLVPYLNGMEGAPSPSIPASTPPLPSACLGAAVVAKLDDTRRILAGTADMIYELAGGAWTAQGQWSRASTATYFDSAGILQTAGINVPRNNYDPFTLQALGFLREAAATNLLTFSSQFSNAAWNKVNASITAAATTAPDNTLTGSKLIETVVTGLHQVNMISTSTGQRTLTAFVKAAERTRVELQLSDVVSAAIFAVFDLSAGTLVTLTPAAPWTGVSASIQPINNGWYRISLTATAGQGTQIRACINLNNGTTNSYLGNGTSGAYIWGAQLESGGVATSYIPTDATTVTRAADVAVYSSGTDTRWVFAQFGDATLATNRTNNIQRSTGGAFTDIATAPKAEVIFTVGAFVMALNVNDGTEKPDGWACSAAFDDTSWTPNLATQATAGRLVATSGRLTAGMRLGEYAIAYKARSIYLGQYVGAPTVWNWLQVPGGEAGCVGKEAICDIGGAHFFVGDDNFWIFDGTRPIPIADGTVRQWFFDSCSPQYRYRTICSFDRQKNLVWVFFPSNSSSTPDSAIVYHIIAKKWGIANRSIEAALNYVQPGVTIDGLPAFSATIDGLASYSFDSQFWLSGGRSMAIFDTSHQLQSMTGTSVASSMTSGEVGDDYTVSTMNSIRLRYAQAPSSASAQVFAQQNSGTGFMATDTGAVLDGKFDVRQTARWHKATFTFAGPVRITHMDASLAKAGMR</sequence>
<dbReference type="KEGG" id="pmui:G4G71_22150"/>
<accession>A0A7Z3GRZ1</accession>
<gene>
    <name evidence="1" type="ORF">G4G71_22150</name>
</gene>
<reference evidence="1 2" key="1">
    <citation type="submission" date="2020-02" db="EMBL/GenBank/DDBJ databases">
        <title>Complete genome sequence of Pseudomonas multiresinivorans ORNL1.</title>
        <authorList>
            <person name="Podar M."/>
        </authorList>
    </citation>
    <scope>NUCLEOTIDE SEQUENCE [LARGE SCALE GENOMIC DNA]</scope>
    <source>
        <strain evidence="2">populi</strain>
    </source>
</reference>
<organism evidence="1 2">
    <name type="scientific">Pseudomonas multiresinivorans</name>
    <dbReference type="NCBI Taxonomy" id="95301"/>
    <lineage>
        <taxon>Bacteria</taxon>
        <taxon>Pseudomonadati</taxon>
        <taxon>Pseudomonadota</taxon>
        <taxon>Gammaproteobacteria</taxon>
        <taxon>Pseudomonadales</taxon>
        <taxon>Pseudomonadaceae</taxon>
        <taxon>Pseudomonas</taxon>
    </lineage>
</organism>
<evidence type="ECO:0000313" key="1">
    <source>
        <dbReference type="EMBL" id="QJP10456.1"/>
    </source>
</evidence>
<dbReference type="EMBL" id="CP048833">
    <property type="protein sequence ID" value="QJP10456.1"/>
    <property type="molecule type" value="Genomic_DNA"/>
</dbReference>
<proteinExistence type="predicted"/>
<protein>
    <submittedName>
        <fullName evidence="1">Uncharacterized protein</fullName>
    </submittedName>
</protein>
<dbReference type="Proteomes" id="UP000502549">
    <property type="component" value="Chromosome"/>
</dbReference>
<keyword evidence="2" id="KW-1185">Reference proteome</keyword>
<dbReference type="RefSeq" id="WP_169940253.1">
    <property type="nucleotide sequence ID" value="NZ_CP048833.1"/>
</dbReference>
<name>A0A7Z3GRZ1_9PSED</name>
<evidence type="ECO:0000313" key="2">
    <source>
        <dbReference type="Proteomes" id="UP000502549"/>
    </source>
</evidence>
<dbReference type="AlphaFoldDB" id="A0A7Z3GRZ1"/>